<evidence type="ECO:0000256" key="1">
    <source>
        <dbReference type="SAM" id="MobiDB-lite"/>
    </source>
</evidence>
<feature type="transmembrane region" description="Helical" evidence="2">
    <location>
        <begin position="524"/>
        <end position="548"/>
    </location>
</feature>
<evidence type="ECO:0000259" key="3">
    <source>
        <dbReference type="PROSITE" id="PS50835"/>
    </source>
</evidence>
<dbReference type="GO" id="GO:0005770">
    <property type="term" value="C:late endosome"/>
    <property type="evidence" value="ECO:0007669"/>
    <property type="project" value="TreeGrafter"/>
</dbReference>
<dbReference type="Proteomes" id="UP000540952">
    <property type="component" value="Unassembled WGS sequence"/>
</dbReference>
<dbReference type="InterPro" id="IPR036179">
    <property type="entry name" value="Ig-like_dom_sf"/>
</dbReference>
<dbReference type="GO" id="GO:0046790">
    <property type="term" value="F:virion binding"/>
    <property type="evidence" value="ECO:0007669"/>
    <property type="project" value="TreeGrafter"/>
</dbReference>
<name>A0A7K4WYS5_9TYRA</name>
<dbReference type="EMBL" id="VZRD01000729">
    <property type="protein sequence ID" value="NWR39703.1"/>
    <property type="molecule type" value="Genomic_DNA"/>
</dbReference>
<sequence>LWSISSPPRFHPADPPRNLQVKSFVESSEGTAVILLCTVDSNPLSQLTLLREGQPVASSPPRGGEAPRQSGHVSPSPNTLRMELREASEEDEGEYECQARSPLGSAHVSLTLRVQAVRVVVRPSAEVPEGTEVTLTCQDPHAPPGTLYTWFRNGQWVAEGLGASLGLRGRRSDAGLYSCRAGRGHRAPPAALRVLYAPQEPTFTSLVDPRGGRQAVLLCSVDSFPPSDIAVSRGPGQPPLASTRGPSDPRLDVRVTPNSLRVALGALALRDTGLYVCSANNSHGAAAAALRLSPGAGEGATSPWEGPGGGVTVTVEPSPEVPEGSRATMTCSVPPWWGEGANYTWHRDGRWLREGPSPSLVLPRVSSADSGSYGCRASGAWGTASSAPLGLSVLCECPQPAVTPWGFPCHDLLTPHLCPPDPPRDVSVSTFLENRSGRAGIVLCRADSHPPSSLALLHQGRLLASSLATPTIPGVRVTPSHNALRVELGALGPGAAGRYLCVATNALGNATASAHFDVDTLTHLLTFTILAGLLLALVCVATLGLLAMKMWPRIRRFRGWSGAEDTLELRSKQEPAQVRRDLGGAS</sequence>
<feature type="domain" description="Ig-like" evidence="3">
    <location>
        <begin position="16"/>
        <end position="111"/>
    </location>
</feature>
<organism evidence="4 5">
    <name type="scientific">Tachuris rubrigastra</name>
    <dbReference type="NCBI Taxonomy" id="495162"/>
    <lineage>
        <taxon>Eukaryota</taxon>
        <taxon>Metazoa</taxon>
        <taxon>Chordata</taxon>
        <taxon>Craniata</taxon>
        <taxon>Vertebrata</taxon>
        <taxon>Euteleostomi</taxon>
        <taxon>Archelosauria</taxon>
        <taxon>Archosauria</taxon>
        <taxon>Dinosauria</taxon>
        <taxon>Saurischia</taxon>
        <taxon>Theropoda</taxon>
        <taxon>Coelurosauria</taxon>
        <taxon>Aves</taxon>
        <taxon>Neognathae</taxon>
        <taxon>Neoaves</taxon>
        <taxon>Telluraves</taxon>
        <taxon>Australaves</taxon>
        <taxon>Passeriformes</taxon>
        <taxon>Tyrannidae</taxon>
        <taxon>Tachuris</taxon>
    </lineage>
</organism>
<comment type="caution">
    <text evidence="4">The sequence shown here is derived from an EMBL/GenBank/DDBJ whole genome shotgun (WGS) entry which is preliminary data.</text>
</comment>
<keyword evidence="2" id="KW-0472">Membrane</keyword>
<dbReference type="InterPro" id="IPR003599">
    <property type="entry name" value="Ig_sub"/>
</dbReference>
<keyword evidence="2" id="KW-0812">Transmembrane</keyword>
<feature type="domain" description="Ig-like" evidence="3">
    <location>
        <begin position="115"/>
        <end position="181"/>
    </location>
</feature>
<dbReference type="GO" id="GO:0005886">
    <property type="term" value="C:plasma membrane"/>
    <property type="evidence" value="ECO:0007669"/>
    <property type="project" value="TreeGrafter"/>
</dbReference>
<dbReference type="SUPFAM" id="SSF48726">
    <property type="entry name" value="Immunoglobulin"/>
    <property type="match status" value="4"/>
</dbReference>
<feature type="region of interest" description="Disordered" evidence="1">
    <location>
        <begin position="228"/>
        <end position="252"/>
    </location>
</feature>
<dbReference type="InterPro" id="IPR003598">
    <property type="entry name" value="Ig_sub2"/>
</dbReference>
<feature type="domain" description="Ig-like" evidence="3">
    <location>
        <begin position="307"/>
        <end position="390"/>
    </location>
</feature>
<dbReference type="InterPro" id="IPR013783">
    <property type="entry name" value="Ig-like_fold"/>
</dbReference>
<gene>
    <name evidence="4" type="primary">Siglec1_1</name>
    <name evidence="4" type="ORF">TACRUB_R15405</name>
</gene>
<proteinExistence type="predicted"/>
<feature type="domain" description="Ig-like" evidence="3">
    <location>
        <begin position="201"/>
        <end position="293"/>
    </location>
</feature>
<feature type="non-terminal residue" evidence="4">
    <location>
        <position position="586"/>
    </location>
</feature>
<evidence type="ECO:0000256" key="2">
    <source>
        <dbReference type="SAM" id="Phobius"/>
    </source>
</evidence>
<dbReference type="PANTHER" id="PTHR47243:SF1">
    <property type="entry name" value="SIALOADHESIN"/>
    <property type="match status" value="1"/>
</dbReference>
<feature type="non-terminal residue" evidence="4">
    <location>
        <position position="1"/>
    </location>
</feature>
<dbReference type="Pfam" id="PF13895">
    <property type="entry name" value="Ig_2"/>
    <property type="match status" value="1"/>
</dbReference>
<dbReference type="GO" id="GO:0005769">
    <property type="term" value="C:early endosome"/>
    <property type="evidence" value="ECO:0007669"/>
    <property type="project" value="TreeGrafter"/>
</dbReference>
<accession>A0A7K4WYS5</accession>
<evidence type="ECO:0000313" key="5">
    <source>
        <dbReference type="Proteomes" id="UP000540952"/>
    </source>
</evidence>
<dbReference type="AlphaFoldDB" id="A0A7K4WYS5"/>
<dbReference type="InterPro" id="IPR013098">
    <property type="entry name" value="Ig_I-set"/>
</dbReference>
<keyword evidence="2" id="KW-1133">Transmembrane helix</keyword>
<keyword evidence="5" id="KW-1185">Reference proteome</keyword>
<dbReference type="Gene3D" id="2.60.40.10">
    <property type="entry name" value="Immunoglobulins"/>
    <property type="match status" value="5"/>
</dbReference>
<dbReference type="Pfam" id="PF07679">
    <property type="entry name" value="I-set"/>
    <property type="match status" value="1"/>
</dbReference>
<dbReference type="PANTHER" id="PTHR47243">
    <property type="entry name" value="SIALOADHESIN"/>
    <property type="match status" value="1"/>
</dbReference>
<dbReference type="SMART" id="SM00408">
    <property type="entry name" value="IGc2"/>
    <property type="match status" value="5"/>
</dbReference>
<dbReference type="InterPro" id="IPR007110">
    <property type="entry name" value="Ig-like_dom"/>
</dbReference>
<dbReference type="GO" id="GO:0075512">
    <property type="term" value="P:clathrin-dependent endocytosis of virus by host cell"/>
    <property type="evidence" value="ECO:0007669"/>
    <property type="project" value="TreeGrafter"/>
</dbReference>
<protein>
    <submittedName>
        <fullName evidence="4">SN protein</fullName>
    </submittedName>
</protein>
<dbReference type="Pfam" id="PF13927">
    <property type="entry name" value="Ig_3"/>
    <property type="match status" value="1"/>
</dbReference>
<reference evidence="4 5" key="1">
    <citation type="submission" date="2019-09" db="EMBL/GenBank/DDBJ databases">
        <title>Bird 10,000 Genomes (B10K) Project - Family phase.</title>
        <authorList>
            <person name="Zhang G."/>
        </authorList>
    </citation>
    <scope>NUCLEOTIDE SEQUENCE [LARGE SCALE GENOMIC DNA]</scope>
    <source>
        <strain evidence="4">B10K-CU-031-13</strain>
        <tissue evidence="4">Muscle</tissue>
    </source>
</reference>
<dbReference type="PROSITE" id="PS50835">
    <property type="entry name" value="IG_LIKE"/>
    <property type="match status" value="4"/>
</dbReference>
<feature type="region of interest" description="Disordered" evidence="1">
    <location>
        <begin position="52"/>
        <end position="79"/>
    </location>
</feature>
<dbReference type="SMART" id="SM00409">
    <property type="entry name" value="IG"/>
    <property type="match status" value="5"/>
</dbReference>
<evidence type="ECO:0000313" key="4">
    <source>
        <dbReference type="EMBL" id="NWR39703.1"/>
    </source>
</evidence>